<feature type="transmembrane region" description="Helical" evidence="5">
    <location>
        <begin position="165"/>
        <end position="189"/>
    </location>
</feature>
<feature type="transmembrane region" description="Helical" evidence="5">
    <location>
        <begin position="124"/>
        <end position="144"/>
    </location>
</feature>
<evidence type="ECO:0000256" key="3">
    <source>
        <dbReference type="ARBA" id="ARBA00022989"/>
    </source>
</evidence>
<proteinExistence type="predicted"/>
<evidence type="ECO:0000313" key="8">
    <source>
        <dbReference type="Proteomes" id="UP000193077"/>
    </source>
</evidence>
<evidence type="ECO:0000259" key="6">
    <source>
        <dbReference type="Pfam" id="PF01545"/>
    </source>
</evidence>
<feature type="transmembrane region" description="Helical" evidence="5">
    <location>
        <begin position="46"/>
        <end position="63"/>
    </location>
</feature>
<keyword evidence="3 5" id="KW-1133">Transmembrane helix</keyword>
<keyword evidence="8" id="KW-1185">Reference proteome</keyword>
<evidence type="ECO:0000256" key="1">
    <source>
        <dbReference type="ARBA" id="ARBA00004141"/>
    </source>
</evidence>
<accession>A0A1Y5SKG5</accession>
<evidence type="ECO:0000256" key="5">
    <source>
        <dbReference type="SAM" id="Phobius"/>
    </source>
</evidence>
<evidence type="ECO:0000256" key="2">
    <source>
        <dbReference type="ARBA" id="ARBA00022692"/>
    </source>
</evidence>
<dbReference type="AlphaFoldDB" id="A0A1Y5SKG5"/>
<dbReference type="OrthoDB" id="9810598at2"/>
<reference evidence="7 8" key="1">
    <citation type="submission" date="2017-03" db="EMBL/GenBank/DDBJ databases">
        <authorList>
            <person name="Afonso C.L."/>
            <person name="Miller P.J."/>
            <person name="Scott M.A."/>
            <person name="Spackman E."/>
            <person name="Goraichik I."/>
            <person name="Dimitrov K.M."/>
            <person name="Suarez D.L."/>
            <person name="Swayne D.E."/>
        </authorList>
    </citation>
    <scope>NUCLEOTIDE SEQUENCE [LARGE SCALE GENOMIC DNA]</scope>
    <source>
        <strain evidence="7 8">CECT 7639</strain>
    </source>
</reference>
<dbReference type="RefSeq" id="WP_085795648.1">
    <property type="nucleotide sequence ID" value="NZ_FWFO01000001.1"/>
</dbReference>
<name>A0A1Y5SKG5_9RHOB</name>
<keyword evidence="4 5" id="KW-0472">Membrane</keyword>
<keyword evidence="2 5" id="KW-0812">Transmembrane</keyword>
<dbReference type="InterPro" id="IPR027469">
    <property type="entry name" value="Cation_efflux_TMD_sf"/>
</dbReference>
<dbReference type="Gene3D" id="1.20.1510.10">
    <property type="entry name" value="Cation efflux protein transmembrane domain"/>
    <property type="match status" value="1"/>
</dbReference>
<gene>
    <name evidence="7" type="ORF">TRL7639_02135</name>
</gene>
<dbReference type="SUPFAM" id="SSF161111">
    <property type="entry name" value="Cation efflux protein transmembrane domain-like"/>
    <property type="match status" value="1"/>
</dbReference>
<dbReference type="GO" id="GO:0016020">
    <property type="term" value="C:membrane"/>
    <property type="evidence" value="ECO:0007669"/>
    <property type="project" value="UniProtKB-SubCell"/>
</dbReference>
<feature type="transmembrane region" description="Helical" evidence="5">
    <location>
        <begin position="97"/>
        <end position="118"/>
    </location>
</feature>
<sequence length="330" mass="35281">MSNKTETETDRMKRLEGRSLIVGMWGNLFMGAAGVAAAILSNSDAILVDGLFSLIGFTAAILGRRVSQNADAGPDRIRPAGYAADEAIFTTFRSLSLLGLVLFAITGAVMNIVSYASGGAPKPLVFGPLIIYFVVIGITCFLLWGMHRWAWSRTGKKSDILRLEATAAAFDGVITGAAGIGMVGIVLLQDTALSFITPIGDSIIVLILCSTVVTRYFWDFMKGLGELAGVTADPEHIATVRRTVRPALTEAKGVLTDLSVMKLGRSFVVTVYYNPGRPVTAAEVDALTLRLEHDLAPVLPADVFVLPSEYGRRWPDDLNPKLNPKGPPAG</sequence>
<dbReference type="Proteomes" id="UP000193077">
    <property type="component" value="Unassembled WGS sequence"/>
</dbReference>
<feature type="domain" description="Cation efflux protein transmembrane" evidence="6">
    <location>
        <begin position="20"/>
        <end position="211"/>
    </location>
</feature>
<dbReference type="InterPro" id="IPR058533">
    <property type="entry name" value="Cation_efflux_TM"/>
</dbReference>
<organism evidence="7 8">
    <name type="scientific">Falsiruegeria litorea R37</name>
    <dbReference type="NCBI Taxonomy" id="1200284"/>
    <lineage>
        <taxon>Bacteria</taxon>
        <taxon>Pseudomonadati</taxon>
        <taxon>Pseudomonadota</taxon>
        <taxon>Alphaproteobacteria</taxon>
        <taxon>Rhodobacterales</taxon>
        <taxon>Roseobacteraceae</taxon>
        <taxon>Falsiruegeria</taxon>
    </lineage>
</organism>
<comment type="subcellular location">
    <subcellularLocation>
        <location evidence="1">Membrane</location>
        <topology evidence="1">Multi-pass membrane protein</topology>
    </subcellularLocation>
</comment>
<protein>
    <submittedName>
        <fullName evidence="7">Cation efflux family protein</fullName>
    </submittedName>
</protein>
<evidence type="ECO:0000313" key="7">
    <source>
        <dbReference type="EMBL" id="SLN41666.1"/>
    </source>
</evidence>
<feature type="transmembrane region" description="Helical" evidence="5">
    <location>
        <begin position="20"/>
        <end position="40"/>
    </location>
</feature>
<dbReference type="Pfam" id="PF01545">
    <property type="entry name" value="Cation_efflux"/>
    <property type="match status" value="1"/>
</dbReference>
<feature type="transmembrane region" description="Helical" evidence="5">
    <location>
        <begin position="195"/>
        <end position="218"/>
    </location>
</feature>
<evidence type="ECO:0000256" key="4">
    <source>
        <dbReference type="ARBA" id="ARBA00023136"/>
    </source>
</evidence>
<dbReference type="EMBL" id="FWFO01000001">
    <property type="protein sequence ID" value="SLN41666.1"/>
    <property type="molecule type" value="Genomic_DNA"/>
</dbReference>
<dbReference type="GO" id="GO:0008324">
    <property type="term" value="F:monoatomic cation transmembrane transporter activity"/>
    <property type="evidence" value="ECO:0007669"/>
    <property type="project" value="InterPro"/>
</dbReference>